<comment type="caution">
    <text evidence="2">The sequence shown here is derived from an EMBL/GenBank/DDBJ whole genome shotgun (WGS) entry which is preliminary data.</text>
</comment>
<gene>
    <name evidence="2" type="ORF">DVH29_14380</name>
</gene>
<dbReference type="Proteomes" id="UP000253759">
    <property type="component" value="Unassembled WGS sequence"/>
</dbReference>
<dbReference type="InterPro" id="IPR013022">
    <property type="entry name" value="Xyl_isomerase-like_TIM-brl"/>
</dbReference>
<proteinExistence type="predicted"/>
<protein>
    <submittedName>
        <fullName evidence="2">Sugar phosphate isomerase/epimerase</fullName>
    </submittedName>
</protein>
<organism evidence="2 3">
    <name type="scientific">Pelagibacterium lacus</name>
    <dbReference type="NCBI Taxonomy" id="2282655"/>
    <lineage>
        <taxon>Bacteria</taxon>
        <taxon>Pseudomonadati</taxon>
        <taxon>Pseudomonadota</taxon>
        <taxon>Alphaproteobacteria</taxon>
        <taxon>Hyphomicrobiales</taxon>
        <taxon>Devosiaceae</taxon>
        <taxon>Pelagibacterium</taxon>
    </lineage>
</organism>
<dbReference type="InterPro" id="IPR050312">
    <property type="entry name" value="IolE/XylAMocC-like"/>
</dbReference>
<reference evidence="3" key="1">
    <citation type="submission" date="2018-07" db="EMBL/GenBank/DDBJ databases">
        <authorList>
            <person name="Liu B.-T."/>
            <person name="Du Z."/>
        </authorList>
    </citation>
    <scope>NUCLEOTIDE SEQUENCE [LARGE SCALE GENOMIC DNA]</scope>
    <source>
        <strain evidence="3">XYN52</strain>
    </source>
</reference>
<feature type="domain" description="Xylose isomerase-like TIM barrel" evidence="1">
    <location>
        <begin position="47"/>
        <end position="256"/>
    </location>
</feature>
<dbReference type="InterPro" id="IPR036237">
    <property type="entry name" value="Xyl_isomerase-like_sf"/>
</dbReference>
<keyword evidence="3" id="KW-1185">Reference proteome</keyword>
<keyword evidence="2" id="KW-0413">Isomerase</keyword>
<dbReference type="EMBL" id="QQNH01000030">
    <property type="protein sequence ID" value="RDE07885.1"/>
    <property type="molecule type" value="Genomic_DNA"/>
</dbReference>
<dbReference type="PANTHER" id="PTHR12110:SF48">
    <property type="entry name" value="BLL3656 PROTEIN"/>
    <property type="match status" value="1"/>
</dbReference>
<dbReference type="AlphaFoldDB" id="A0A369W1X2"/>
<evidence type="ECO:0000313" key="2">
    <source>
        <dbReference type="EMBL" id="RDE07885.1"/>
    </source>
</evidence>
<sequence>MQCWSRAARMADGYRPSRRCSDMDADISKISLAQLGFYDAGPVALISAAAEAGFGAVSLLGRSGIGKRLEHDLVSDRDLRAQVREHALQTGMRISDIETIVLDPDLDLAALDPLFDLAADLGARHISCIGPRLGSGSDPAALAAQFAAICTKAASTGVDIGVEFMGFREIGTLEQALLLIERSGASNAKVILDCLHLHRTGASLQVVASLDAERIACVQLSDAPVAYPRDLMVEARAGRMHPGTGTIALSEILACVPPSVPLVLEVPGAVRAEDAVATRTAEAALHLRAFLTAIATY</sequence>
<evidence type="ECO:0000259" key="1">
    <source>
        <dbReference type="Pfam" id="PF01261"/>
    </source>
</evidence>
<accession>A0A369W1X2</accession>
<dbReference type="GO" id="GO:0016853">
    <property type="term" value="F:isomerase activity"/>
    <property type="evidence" value="ECO:0007669"/>
    <property type="project" value="UniProtKB-KW"/>
</dbReference>
<evidence type="ECO:0000313" key="3">
    <source>
        <dbReference type="Proteomes" id="UP000253759"/>
    </source>
</evidence>
<name>A0A369W1X2_9HYPH</name>
<dbReference type="PANTHER" id="PTHR12110">
    <property type="entry name" value="HYDROXYPYRUVATE ISOMERASE"/>
    <property type="match status" value="1"/>
</dbReference>
<dbReference type="SUPFAM" id="SSF51658">
    <property type="entry name" value="Xylose isomerase-like"/>
    <property type="match status" value="1"/>
</dbReference>
<dbReference type="Pfam" id="PF01261">
    <property type="entry name" value="AP_endonuc_2"/>
    <property type="match status" value="1"/>
</dbReference>
<dbReference type="Gene3D" id="3.20.20.150">
    <property type="entry name" value="Divalent-metal-dependent TIM barrel enzymes"/>
    <property type="match status" value="1"/>
</dbReference>